<dbReference type="InterPro" id="IPR001606">
    <property type="entry name" value="ARID_dom"/>
</dbReference>
<dbReference type="InterPro" id="IPR001965">
    <property type="entry name" value="Znf_PHD"/>
</dbReference>
<keyword evidence="2" id="KW-0479">Metal-binding</keyword>
<proteinExistence type="predicted"/>
<dbReference type="SUPFAM" id="SSF46774">
    <property type="entry name" value="ARID-like"/>
    <property type="match status" value="1"/>
</dbReference>
<dbReference type="SMART" id="SM01014">
    <property type="entry name" value="ARID"/>
    <property type="match status" value="1"/>
</dbReference>
<feature type="region of interest" description="Disordered" evidence="7">
    <location>
        <begin position="866"/>
        <end position="907"/>
    </location>
</feature>
<dbReference type="SUPFAM" id="SSF57903">
    <property type="entry name" value="FYVE/PHD zinc finger"/>
    <property type="match status" value="3"/>
</dbReference>
<feature type="domain" description="JmjC" evidence="11">
    <location>
        <begin position="375"/>
        <end position="544"/>
    </location>
</feature>
<dbReference type="InterPro" id="IPR013083">
    <property type="entry name" value="Znf_RING/FYVE/PHD"/>
</dbReference>
<dbReference type="GO" id="GO:0000785">
    <property type="term" value="C:chromatin"/>
    <property type="evidence" value="ECO:0007669"/>
    <property type="project" value="TreeGrafter"/>
</dbReference>
<evidence type="ECO:0000259" key="11">
    <source>
        <dbReference type="PROSITE" id="PS51184"/>
    </source>
</evidence>
<dbReference type="GO" id="GO:0005634">
    <property type="term" value="C:nucleus"/>
    <property type="evidence" value="ECO:0007669"/>
    <property type="project" value="UniProtKB-SubCell"/>
</dbReference>
<accession>A0AAW1Q0J5</accession>
<name>A0AAW1Q0J5_9CHLO</name>
<dbReference type="EMBL" id="JALJOQ010000001">
    <property type="protein sequence ID" value="KAK9815196.1"/>
    <property type="molecule type" value="Genomic_DNA"/>
</dbReference>
<reference evidence="12 13" key="1">
    <citation type="journal article" date="2024" name="Nat. Commun.">
        <title>Phylogenomics reveals the evolutionary origins of lichenization in chlorophyte algae.</title>
        <authorList>
            <person name="Puginier C."/>
            <person name="Libourel C."/>
            <person name="Otte J."/>
            <person name="Skaloud P."/>
            <person name="Haon M."/>
            <person name="Grisel S."/>
            <person name="Petersen M."/>
            <person name="Berrin J.G."/>
            <person name="Delaux P.M."/>
            <person name="Dal Grande F."/>
            <person name="Keller J."/>
        </authorList>
    </citation>
    <scope>NUCLEOTIDE SEQUENCE [LARGE SCALE GENOMIC DNA]</scope>
    <source>
        <strain evidence="12 13">SAG 2036</strain>
    </source>
</reference>
<feature type="compositionally biased region" description="Polar residues" evidence="7">
    <location>
        <begin position="1425"/>
        <end position="1436"/>
    </location>
</feature>
<dbReference type="PANTHER" id="PTHR10694">
    <property type="entry name" value="LYSINE-SPECIFIC DEMETHYLASE"/>
    <property type="match status" value="1"/>
</dbReference>
<dbReference type="InterPro" id="IPR013637">
    <property type="entry name" value="Lys_sp_deMease-like_dom"/>
</dbReference>
<dbReference type="SMART" id="SM00501">
    <property type="entry name" value="BRIGHT"/>
    <property type="match status" value="1"/>
</dbReference>
<dbReference type="InterPro" id="IPR036431">
    <property type="entry name" value="ARID_dom_sf"/>
</dbReference>
<dbReference type="Pfam" id="PF02375">
    <property type="entry name" value="JmjN"/>
    <property type="match status" value="1"/>
</dbReference>
<feature type="domain" description="JmjN" evidence="10">
    <location>
        <begin position="20"/>
        <end position="61"/>
    </location>
</feature>
<protein>
    <recommendedName>
        <fullName evidence="14">[Histone H3]-trimethyl-L-lysine(4) demethylase</fullName>
    </recommendedName>
</protein>
<dbReference type="CDD" id="cd16100">
    <property type="entry name" value="ARID"/>
    <property type="match status" value="1"/>
</dbReference>
<dbReference type="GO" id="GO:0010468">
    <property type="term" value="P:regulation of gene expression"/>
    <property type="evidence" value="ECO:0007669"/>
    <property type="project" value="TreeGrafter"/>
</dbReference>
<evidence type="ECO:0000256" key="2">
    <source>
        <dbReference type="ARBA" id="ARBA00022723"/>
    </source>
</evidence>
<feature type="domain" description="PHD-type" evidence="8">
    <location>
        <begin position="1745"/>
        <end position="1802"/>
    </location>
</feature>
<dbReference type="CDD" id="cd15543">
    <property type="entry name" value="PHD_RSF1"/>
    <property type="match status" value="1"/>
</dbReference>
<dbReference type="PROSITE" id="PS01359">
    <property type="entry name" value="ZF_PHD_1"/>
    <property type="match status" value="2"/>
</dbReference>
<evidence type="ECO:0000259" key="9">
    <source>
        <dbReference type="PROSITE" id="PS51011"/>
    </source>
</evidence>
<evidence type="ECO:0008006" key="14">
    <source>
        <dbReference type="Google" id="ProtNLM"/>
    </source>
</evidence>
<dbReference type="Proteomes" id="UP001465755">
    <property type="component" value="Unassembled WGS sequence"/>
</dbReference>
<dbReference type="SMART" id="SM00249">
    <property type="entry name" value="PHD"/>
    <property type="match status" value="3"/>
</dbReference>
<dbReference type="SMART" id="SM00558">
    <property type="entry name" value="JmjC"/>
    <property type="match status" value="1"/>
</dbReference>
<dbReference type="PROSITE" id="PS51184">
    <property type="entry name" value="JMJC"/>
    <property type="match status" value="1"/>
</dbReference>
<dbReference type="SMART" id="SM00545">
    <property type="entry name" value="JmjN"/>
    <property type="match status" value="1"/>
</dbReference>
<dbReference type="Pfam" id="PF08429">
    <property type="entry name" value="PLU-1"/>
    <property type="match status" value="1"/>
</dbReference>
<evidence type="ECO:0000256" key="6">
    <source>
        <dbReference type="PROSITE-ProRule" id="PRU00146"/>
    </source>
</evidence>
<dbReference type="GO" id="GO:0008270">
    <property type="term" value="F:zinc ion binding"/>
    <property type="evidence" value="ECO:0007669"/>
    <property type="project" value="UniProtKB-KW"/>
</dbReference>
<dbReference type="PROSITE" id="PS51011">
    <property type="entry name" value="ARID"/>
    <property type="match status" value="1"/>
</dbReference>
<dbReference type="Pfam" id="PF01388">
    <property type="entry name" value="ARID"/>
    <property type="match status" value="1"/>
</dbReference>
<evidence type="ECO:0000256" key="1">
    <source>
        <dbReference type="ARBA" id="ARBA00004123"/>
    </source>
</evidence>
<keyword evidence="13" id="KW-1185">Reference proteome</keyword>
<dbReference type="InterPro" id="IPR019786">
    <property type="entry name" value="Zinc_finger_PHD-type_CS"/>
</dbReference>
<dbReference type="InterPro" id="IPR003347">
    <property type="entry name" value="JmjC_dom"/>
</dbReference>
<dbReference type="Pfam" id="PF00628">
    <property type="entry name" value="PHD"/>
    <property type="match status" value="3"/>
</dbReference>
<evidence type="ECO:0000256" key="3">
    <source>
        <dbReference type="ARBA" id="ARBA00022771"/>
    </source>
</evidence>
<dbReference type="PROSITE" id="PS50016">
    <property type="entry name" value="ZF_PHD_2"/>
    <property type="match status" value="3"/>
</dbReference>
<evidence type="ECO:0000259" key="8">
    <source>
        <dbReference type="PROSITE" id="PS50016"/>
    </source>
</evidence>
<keyword evidence="3 6" id="KW-0863">Zinc-finger</keyword>
<feature type="domain" description="ARID" evidence="9">
    <location>
        <begin position="88"/>
        <end position="181"/>
    </location>
</feature>
<feature type="region of interest" description="Disordered" evidence="7">
    <location>
        <begin position="1425"/>
        <end position="1454"/>
    </location>
</feature>
<dbReference type="InterPro" id="IPR019787">
    <property type="entry name" value="Znf_PHD-finger"/>
</dbReference>
<evidence type="ECO:0000313" key="12">
    <source>
        <dbReference type="EMBL" id="KAK9815196.1"/>
    </source>
</evidence>
<evidence type="ECO:0000256" key="5">
    <source>
        <dbReference type="ARBA" id="ARBA00023242"/>
    </source>
</evidence>
<feature type="domain" description="PHD-type" evidence="8">
    <location>
        <begin position="195"/>
        <end position="245"/>
    </location>
</feature>
<keyword evidence="4" id="KW-0862">Zinc</keyword>
<keyword evidence="5" id="KW-0539">Nucleus</keyword>
<organism evidence="12 13">
    <name type="scientific">Symbiochloris irregularis</name>
    <dbReference type="NCBI Taxonomy" id="706552"/>
    <lineage>
        <taxon>Eukaryota</taxon>
        <taxon>Viridiplantae</taxon>
        <taxon>Chlorophyta</taxon>
        <taxon>core chlorophytes</taxon>
        <taxon>Trebouxiophyceae</taxon>
        <taxon>Trebouxiales</taxon>
        <taxon>Trebouxiaceae</taxon>
        <taxon>Symbiochloris</taxon>
    </lineage>
</organism>
<dbReference type="Gene3D" id="2.60.120.650">
    <property type="entry name" value="Cupin"/>
    <property type="match status" value="2"/>
</dbReference>
<feature type="compositionally biased region" description="Basic and acidic residues" evidence="7">
    <location>
        <begin position="1439"/>
        <end position="1450"/>
    </location>
</feature>
<evidence type="ECO:0000313" key="13">
    <source>
        <dbReference type="Proteomes" id="UP001465755"/>
    </source>
</evidence>
<evidence type="ECO:0000256" key="4">
    <source>
        <dbReference type="ARBA" id="ARBA00022833"/>
    </source>
</evidence>
<dbReference type="Gene3D" id="3.30.40.10">
    <property type="entry name" value="Zinc/RING finger domain, C3HC4 (zinc finger)"/>
    <property type="match status" value="3"/>
</dbReference>
<gene>
    <name evidence="12" type="ORF">WJX73_010680</name>
</gene>
<dbReference type="InterPro" id="IPR011011">
    <property type="entry name" value="Znf_FYVE_PHD"/>
</dbReference>
<feature type="domain" description="PHD-type" evidence="8">
    <location>
        <begin position="1463"/>
        <end position="1514"/>
    </location>
</feature>
<dbReference type="PROSITE" id="PS51183">
    <property type="entry name" value="JMJN"/>
    <property type="match status" value="1"/>
</dbReference>
<dbReference type="PANTHER" id="PTHR10694:SF133">
    <property type="entry name" value="LYSINE-SPECIFIC DEMETHYLASE JMJ17"/>
    <property type="match status" value="1"/>
</dbReference>
<dbReference type="SUPFAM" id="SSF51197">
    <property type="entry name" value="Clavaminate synthase-like"/>
    <property type="match status" value="1"/>
</dbReference>
<evidence type="ECO:0000256" key="7">
    <source>
        <dbReference type="SAM" id="MobiDB-lite"/>
    </source>
</evidence>
<comment type="caution">
    <text evidence="12">The sequence shown here is derived from an EMBL/GenBank/DDBJ whole genome shotgun (WGS) entry which is preliminary data.</text>
</comment>
<dbReference type="Pfam" id="PF02373">
    <property type="entry name" value="JmjC"/>
    <property type="match status" value="1"/>
</dbReference>
<evidence type="ECO:0000259" key="10">
    <source>
        <dbReference type="PROSITE" id="PS51183"/>
    </source>
</evidence>
<dbReference type="InterPro" id="IPR003349">
    <property type="entry name" value="JmjN"/>
</dbReference>
<dbReference type="GO" id="GO:0003677">
    <property type="term" value="F:DNA binding"/>
    <property type="evidence" value="ECO:0007669"/>
    <property type="project" value="InterPro"/>
</dbReference>
<comment type="subcellular location">
    <subcellularLocation>
        <location evidence="1">Nucleus</location>
    </subcellularLocation>
</comment>
<dbReference type="GO" id="GO:0032452">
    <property type="term" value="F:histone demethylase activity"/>
    <property type="evidence" value="ECO:0007669"/>
    <property type="project" value="TreeGrafter"/>
</dbReference>
<feature type="region of interest" description="Disordered" evidence="7">
    <location>
        <begin position="331"/>
        <end position="353"/>
    </location>
</feature>
<sequence>MIGPACRSQTVPEPVSVPEAPVFYPSEEEFQRPLEYLASIRPIAEPFGLCKIVPPASWDPPFALNKACFSFKTRVQSVSELQQRVDPARKAQEFYSQFRAWHLRTQGKAFTKNPSYAGKDVDLSVLFRLVLRRGGHAQVTKDKGWREICQAMKIVDKAGTAPYLMHALVDAADLPAGIRAGSSPVPSRVPTNIFTLNCELCNGGHHEDKIILCDKCDRGCHIFCLSPPLDAIPDGDWVCPLCRAEEAGAGGFREGHEYSLAEFEGIAQRFKRSFYQSTGNPSRVPLERMEADFWDIVEKGEEPVDVLYGADLDTSILGSGFPRPPGTCTPFNEGSAPAAEAAGKPLLNSKGPKQSMAPAAAAAAALQPLTEEEQEYASAPWNLNNLARHGGEHGSLLRHLDDEVAGVMVPWMYIGMLFSSFCWHMEDHMLYSVNYHHWGEPKRWYAVPAAAIPLFEEAFRKALPGKFEKQPDLLFHLVTMLSPRILQSHGVPMHATYQEAGQFVVTFPGAYHSGFNTGFNCAESVNVAPADWLRFGLQSVDRFRDFCKSPIVSHDSLLLKVAETDQSSETAYWLAQELNRVVAEEQEWRGRLWLQGCRKARQHLHSLAAAVTARAPADLDDESAKLAQFGALLDLADLAADRAVPTSARTADLIAAQHRSASPGSPCKEEPVENDIKPEPAEAEQPAHEAREPSVPVDWQSEIIAVQRDWLERAGRVLELGAGRPQELEGLLQEVQQFLWGPAEVCDPCQTPLERLQAAKAWMQQVVTILKGRPTLEALAPLLEWDPAPVALAGWQRMKDGAAAAAAWRERAASLADPAAPCDLAAVELLASEASRLPVHLPEAKLLRERMHSGRKLAEAIRAGLPGHGRASNSAEAGLVSRSGRGRKVKRVRDATPTPEPALSPEAQEATVEGLQQLLAQAQALHLAFPEMDALTEAISYHHSIQARCKEALRGKPELQDLIDLENDSLNLAAPVPDMDSVRGLLGKAQEWLVKAHALAQARAPLKRMRELAHAGTRLPVNLPQVEVLKGDIRWREWQDAANKALAGKPTVAALEELAEAGDDLPEGATERSDHAALLERLRTRVESAKAWEEAAAELLGSDSAPASLEQLQELVEGGKATGVRMEQLHHSTALLQAARTWADEASQAIEGLPTLAQVESLLEAHASLGISVPEIEALSDKHELAIGWAEYADATLALQCDSARREQALHSALDQASKLGVEAQAVVRGGDRGEVLSLADAEGLLEEGRALPVDATLLEQLGTVVRKGQAWEACLVGLVGPVKGSSLAGTLRIPLRRLAGQLQEGQGIGLAMPGLQRLERILVDATSWQQRAYALLKPGQPRPPLQEVKALAAAAQGSPAGGPLREAVEAALTACESWVEGVRRNVAKRNTSRRLGESLQFILSSLHRANELVQACLQEQQSGQRLGSAESTEGPSQPRDRAKAGKRYQEQQQQQQEQEAGELFCVCQQGHNADTAMVSCDACGDWFHLRCMGLTQATARSLKRWNCPLCATLKGSPHALEEALLRTRRTRRPTADVLAAALEEASKLPCGVIEEAMLREFVDMFAAWQSRVESALAAHSAATLVGGRAHASQHSAPMEGCEISVEGLSSLVKAVMGMEVGCSDLTVRAIAALGAARWRDRVLTAMEPAAKPTVESLSKLGKEGEAAGIQVQQDRVGAQLCKRVSRGQEWLDQCASLLGRLKDPACTAADVTACAKQADILEAEAGNLGVRVQRELDRLLQSCRLYCICETPYNEDRAMLSCDYCNEWFHYDCVGLRAPTEDENDDDVAPRDYRCPRCTAKAMASHSLMPPAAAQHPQLPMHSPSLQALCPPPPHGSHLHSMVPMPSLPASITVQGPHPHVQRLATIPSFMHPALPPYPRPSGTLPPPTGPTAFRPLPPHLWPVGVNPLGPLVVAHCDVGSLPYLSG</sequence>